<name>A0A645GH33_9ZZZZ</name>
<evidence type="ECO:0000313" key="1">
    <source>
        <dbReference type="EMBL" id="MPN23053.1"/>
    </source>
</evidence>
<reference evidence="1" key="1">
    <citation type="submission" date="2019-08" db="EMBL/GenBank/DDBJ databases">
        <authorList>
            <person name="Kucharzyk K."/>
            <person name="Murdoch R.W."/>
            <person name="Higgins S."/>
            <person name="Loffler F."/>
        </authorList>
    </citation>
    <scope>NUCLEOTIDE SEQUENCE</scope>
</reference>
<sequence>MMLNYMYSNNDRYANGKGKLFVGYDVDGNPTKDPTMVSDASGKAGVDYHMLGIRFEIDF</sequence>
<evidence type="ECO:0008006" key="2">
    <source>
        <dbReference type="Google" id="ProtNLM"/>
    </source>
</evidence>
<dbReference type="EMBL" id="VSSQ01071446">
    <property type="protein sequence ID" value="MPN23053.1"/>
    <property type="molecule type" value="Genomic_DNA"/>
</dbReference>
<comment type="caution">
    <text evidence="1">The sequence shown here is derived from an EMBL/GenBank/DDBJ whole genome shotgun (WGS) entry which is preliminary data.</text>
</comment>
<organism evidence="1">
    <name type="scientific">bioreactor metagenome</name>
    <dbReference type="NCBI Taxonomy" id="1076179"/>
    <lineage>
        <taxon>unclassified sequences</taxon>
        <taxon>metagenomes</taxon>
        <taxon>ecological metagenomes</taxon>
    </lineage>
</organism>
<dbReference type="AlphaFoldDB" id="A0A645GH33"/>
<gene>
    <name evidence="1" type="ORF">SDC9_170438</name>
</gene>
<protein>
    <recommendedName>
        <fullName evidence="2">Porin</fullName>
    </recommendedName>
</protein>
<proteinExistence type="predicted"/>
<accession>A0A645GH33</accession>